<dbReference type="GeneID" id="20668293"/>
<accession>W4KFJ2</accession>
<evidence type="ECO:0000313" key="3">
    <source>
        <dbReference type="Proteomes" id="UP000030671"/>
    </source>
</evidence>
<organism evidence="2 3">
    <name type="scientific">Heterobasidion irregulare (strain TC 32-1)</name>
    <dbReference type="NCBI Taxonomy" id="747525"/>
    <lineage>
        <taxon>Eukaryota</taxon>
        <taxon>Fungi</taxon>
        <taxon>Dikarya</taxon>
        <taxon>Basidiomycota</taxon>
        <taxon>Agaricomycotina</taxon>
        <taxon>Agaricomycetes</taxon>
        <taxon>Russulales</taxon>
        <taxon>Bondarzewiaceae</taxon>
        <taxon>Heterobasidion</taxon>
        <taxon>Heterobasidion annosum species complex</taxon>
    </lineage>
</organism>
<proteinExistence type="predicted"/>
<evidence type="ECO:0000256" key="1">
    <source>
        <dbReference type="SAM" id="MobiDB-lite"/>
    </source>
</evidence>
<evidence type="ECO:0000313" key="2">
    <source>
        <dbReference type="EMBL" id="ETW84085.1"/>
    </source>
</evidence>
<feature type="compositionally biased region" description="Polar residues" evidence="1">
    <location>
        <begin position="41"/>
        <end position="52"/>
    </location>
</feature>
<dbReference type="RefSeq" id="XP_009543799.1">
    <property type="nucleotide sequence ID" value="XM_009545504.1"/>
</dbReference>
<dbReference type="HOGENOM" id="CLU_3087496_0_0_1"/>
<protein>
    <submittedName>
        <fullName evidence="2">Uncharacterized protein</fullName>
    </submittedName>
</protein>
<dbReference type="Proteomes" id="UP000030671">
    <property type="component" value="Unassembled WGS sequence"/>
</dbReference>
<dbReference type="InParanoid" id="W4KFJ2"/>
<reference evidence="2 3" key="1">
    <citation type="journal article" date="2012" name="New Phytol.">
        <title>Insight into trade-off between wood decay and parasitism from the genome of a fungal forest pathogen.</title>
        <authorList>
            <person name="Olson A."/>
            <person name="Aerts A."/>
            <person name="Asiegbu F."/>
            <person name="Belbahri L."/>
            <person name="Bouzid O."/>
            <person name="Broberg A."/>
            <person name="Canback B."/>
            <person name="Coutinho P.M."/>
            <person name="Cullen D."/>
            <person name="Dalman K."/>
            <person name="Deflorio G."/>
            <person name="van Diepen L.T."/>
            <person name="Dunand C."/>
            <person name="Duplessis S."/>
            <person name="Durling M."/>
            <person name="Gonthier P."/>
            <person name="Grimwood J."/>
            <person name="Fossdal C.G."/>
            <person name="Hansson D."/>
            <person name="Henrissat B."/>
            <person name="Hietala A."/>
            <person name="Himmelstrand K."/>
            <person name="Hoffmeister D."/>
            <person name="Hogberg N."/>
            <person name="James T.Y."/>
            <person name="Karlsson M."/>
            <person name="Kohler A."/>
            <person name="Kues U."/>
            <person name="Lee Y.H."/>
            <person name="Lin Y.C."/>
            <person name="Lind M."/>
            <person name="Lindquist E."/>
            <person name="Lombard V."/>
            <person name="Lucas S."/>
            <person name="Lunden K."/>
            <person name="Morin E."/>
            <person name="Murat C."/>
            <person name="Park J."/>
            <person name="Raffaello T."/>
            <person name="Rouze P."/>
            <person name="Salamov A."/>
            <person name="Schmutz J."/>
            <person name="Solheim H."/>
            <person name="Stahlberg J."/>
            <person name="Velez H."/>
            <person name="de Vries R.P."/>
            <person name="Wiebenga A."/>
            <person name="Woodward S."/>
            <person name="Yakovlev I."/>
            <person name="Garbelotto M."/>
            <person name="Martin F."/>
            <person name="Grigoriev I.V."/>
            <person name="Stenlid J."/>
        </authorList>
    </citation>
    <scope>NUCLEOTIDE SEQUENCE [LARGE SCALE GENOMIC DNA]</scope>
    <source>
        <strain evidence="2 3">TC 32-1</strain>
    </source>
</reference>
<gene>
    <name evidence="2" type="ORF">HETIRDRAFT_170564</name>
</gene>
<keyword evidence="3" id="KW-1185">Reference proteome</keyword>
<feature type="region of interest" description="Disordered" evidence="1">
    <location>
        <begin position="20"/>
        <end position="52"/>
    </location>
</feature>
<sequence>MFCSPPTKDEPRTTHATLVRAHQRQQTAGLPSYKQPPPEKSVTSNFDSLRSL</sequence>
<dbReference type="KEGG" id="hir:HETIRDRAFT_170564"/>
<name>W4KFJ2_HETIT</name>
<dbReference type="EMBL" id="KI925456">
    <property type="protein sequence ID" value="ETW84085.1"/>
    <property type="molecule type" value="Genomic_DNA"/>
</dbReference>
<dbReference type="AlphaFoldDB" id="W4KFJ2"/>